<dbReference type="AlphaFoldDB" id="A0A3A8ANJ5"/>
<evidence type="ECO:0008006" key="4">
    <source>
        <dbReference type="Google" id="ProtNLM"/>
    </source>
</evidence>
<evidence type="ECO:0000256" key="1">
    <source>
        <dbReference type="SAM" id="SignalP"/>
    </source>
</evidence>
<sequence length="282" mass="30807">MKTRNLILSATVATIAVVAGTIAYHAHATRAAITGFERTVIDRATERSAPWTETLPDTLPEPVARYFAYVFPDGPPDHAYVEIEAAGQFRRPLTETFQPTTARQVISLRAPDLVFSADTPLWGPVWAIAYDAYIDGQMEMAAKLLSTVTVMYETSTPALNRTSLRRWLLESPAYPMALLPGGPVTWEPVDDNRSRAVVRAFGEEAALVATFDADGALTRFDAETDGDLTTPYHGSGEHTARSDYQMIDGVRVPLAFTIARAAGGEIIPFWEGRITAIRFGGT</sequence>
<organism evidence="2 3">
    <name type="scientific">Oceaniradius stylonematis</name>
    <dbReference type="NCBI Taxonomy" id="2184161"/>
    <lineage>
        <taxon>Bacteria</taxon>
        <taxon>Pseudomonadati</taxon>
        <taxon>Pseudomonadota</taxon>
        <taxon>Alphaproteobacteria</taxon>
        <taxon>Hyphomicrobiales</taxon>
        <taxon>Ahrensiaceae</taxon>
        <taxon>Oceaniradius</taxon>
    </lineage>
</organism>
<keyword evidence="3" id="KW-1185">Reference proteome</keyword>
<evidence type="ECO:0000313" key="2">
    <source>
        <dbReference type="EMBL" id="RKF07271.1"/>
    </source>
</evidence>
<evidence type="ECO:0000313" key="3">
    <source>
        <dbReference type="Proteomes" id="UP000246132"/>
    </source>
</evidence>
<dbReference type="EMBL" id="QFWV02000004">
    <property type="protein sequence ID" value="RKF07271.1"/>
    <property type="molecule type" value="Genomic_DNA"/>
</dbReference>
<dbReference type="RefSeq" id="WP_109769346.1">
    <property type="nucleotide sequence ID" value="NZ_OZ252232.1"/>
</dbReference>
<proteinExistence type="predicted"/>
<reference evidence="2 3" key="1">
    <citation type="journal article" date="2018" name="Int. J. Syst. Bacteriol.">
        <title>Oceaniradius stylonemae gen. nov., sp. nov., isolated from a red alga, Stylonema cornu-cervi.</title>
        <authorList>
            <person name="Jeong S."/>
        </authorList>
    </citation>
    <scope>NUCLEOTIDE SEQUENCE [LARGE SCALE GENOMIC DNA]</scope>
    <source>
        <strain evidence="2 3">StC1</strain>
    </source>
</reference>
<dbReference type="InterPro" id="IPR054213">
    <property type="entry name" value="DUF6920"/>
</dbReference>
<gene>
    <name evidence="2" type="ORF">DEM25_005405</name>
</gene>
<name>A0A3A8ANJ5_9HYPH</name>
<protein>
    <recommendedName>
        <fullName evidence="4">DUF2125 domain-containing protein</fullName>
    </recommendedName>
</protein>
<comment type="caution">
    <text evidence="2">The sequence shown here is derived from an EMBL/GenBank/DDBJ whole genome shotgun (WGS) entry which is preliminary data.</text>
</comment>
<feature type="signal peptide" evidence="1">
    <location>
        <begin position="1"/>
        <end position="28"/>
    </location>
</feature>
<dbReference type="Proteomes" id="UP000246132">
    <property type="component" value="Unassembled WGS sequence"/>
</dbReference>
<dbReference type="Pfam" id="PF21900">
    <property type="entry name" value="DUF6920"/>
    <property type="match status" value="1"/>
</dbReference>
<accession>A0A3A8ANJ5</accession>
<feature type="chain" id="PRO_5018532580" description="DUF2125 domain-containing protein" evidence="1">
    <location>
        <begin position="29"/>
        <end position="282"/>
    </location>
</feature>
<keyword evidence="1" id="KW-0732">Signal</keyword>
<dbReference type="OrthoDB" id="3671061at2"/>